<evidence type="ECO:0000256" key="2">
    <source>
        <dbReference type="ARBA" id="ARBA00004613"/>
    </source>
</evidence>
<dbReference type="GO" id="GO:0043657">
    <property type="term" value="C:host cell"/>
    <property type="evidence" value="ECO:0007669"/>
    <property type="project" value="UniProtKB-SubCell"/>
</dbReference>
<keyword evidence="6" id="KW-1185">Reference proteome</keyword>
<dbReference type="AlphaFoldDB" id="A0A9N8YIV0"/>
<keyword evidence="3" id="KW-0964">Secreted</keyword>
<reference evidence="5" key="1">
    <citation type="submission" date="2021-06" db="EMBL/GenBank/DDBJ databases">
        <authorList>
            <person name="Kallberg Y."/>
            <person name="Tangrot J."/>
            <person name="Rosling A."/>
        </authorList>
    </citation>
    <scope>NUCLEOTIDE SEQUENCE</scope>
    <source>
        <strain evidence="5">AZ414A</strain>
    </source>
</reference>
<dbReference type="OrthoDB" id="2415938at2759"/>
<comment type="subcellular location">
    <subcellularLocation>
        <location evidence="1">Host cell</location>
    </subcellularLocation>
    <subcellularLocation>
        <location evidence="2">Secreted</location>
    </subcellularLocation>
</comment>
<evidence type="ECO:0000256" key="1">
    <source>
        <dbReference type="ARBA" id="ARBA00004340"/>
    </source>
</evidence>
<comment type="caution">
    <text evidence="5">The sequence shown here is derived from an EMBL/GenBank/DDBJ whole genome shotgun (WGS) entry which is preliminary data.</text>
</comment>
<proteinExistence type="predicted"/>
<gene>
    <name evidence="5" type="ORF">DEBURN_LOCUS784</name>
</gene>
<dbReference type="GO" id="GO:0005576">
    <property type="term" value="C:extracellular region"/>
    <property type="evidence" value="ECO:0007669"/>
    <property type="project" value="UniProtKB-SubCell"/>
</dbReference>
<evidence type="ECO:0000259" key="4">
    <source>
        <dbReference type="Pfam" id="PF20147"/>
    </source>
</evidence>
<organism evidence="5 6">
    <name type="scientific">Diversispora eburnea</name>
    <dbReference type="NCBI Taxonomy" id="1213867"/>
    <lineage>
        <taxon>Eukaryota</taxon>
        <taxon>Fungi</taxon>
        <taxon>Fungi incertae sedis</taxon>
        <taxon>Mucoromycota</taxon>
        <taxon>Glomeromycotina</taxon>
        <taxon>Glomeromycetes</taxon>
        <taxon>Diversisporales</taxon>
        <taxon>Diversisporaceae</taxon>
        <taxon>Diversispora</taxon>
    </lineage>
</organism>
<dbReference type="Pfam" id="PF20147">
    <property type="entry name" value="Crinkler"/>
    <property type="match status" value="1"/>
</dbReference>
<dbReference type="InterPro" id="IPR045379">
    <property type="entry name" value="Crinkler_N"/>
</dbReference>
<name>A0A9N8YIV0_9GLOM</name>
<evidence type="ECO:0000313" key="5">
    <source>
        <dbReference type="EMBL" id="CAG8434875.1"/>
    </source>
</evidence>
<evidence type="ECO:0000256" key="3">
    <source>
        <dbReference type="ARBA" id="ARBA00022525"/>
    </source>
</evidence>
<dbReference type="Proteomes" id="UP000789706">
    <property type="component" value="Unassembled WGS sequence"/>
</dbReference>
<accession>A0A9N8YIV0</accession>
<feature type="domain" description="Crinkler effector protein N-terminal" evidence="4">
    <location>
        <begin position="2"/>
        <end position="80"/>
    </location>
</feature>
<protein>
    <submittedName>
        <fullName evidence="5">766_t:CDS:1</fullName>
    </submittedName>
</protein>
<evidence type="ECO:0000313" key="6">
    <source>
        <dbReference type="Proteomes" id="UP000789706"/>
    </source>
</evidence>
<sequence>MLIWKRKQHVFAHIDPDQLMLWKVEGLSEGNRKWEILETKSYSEIDIKQEFGGEKLFSTIKFRKVFPGILPDNAVHIIVQLPRITGESLFVPMKRPGEYQIYNRDPIAPLERKFWNELSEAQIVFKLPDNIYTTTFMSGPLSEYMSVKGKEIILSNHVMLNAQDELILNNGELVIVESKKITMNFAKFLRFRKSPDGIVFGISTQDILIKRSYLQIDRNEKDAKGYIIYEQPFQENSLVIHIKSNVSVFKISSFKVEYPPVKELIVRWGCIPRRVFNEYNYEPNVDDVVSQCDAYAYLKNDGGDLIDNYSGKAIHIIPNSDFTNKKYVPASTEISGKFFEMMVHDILRKGDDFAVRRLIKDGVKQPEELHLKNVAHKQFRNIDEIAPDTNFESVGAIAPQRNGIHHLYQMTTAETQKYVTSGNTKYLGWHLTHTEWIRDNVIQYVLLINLSDF</sequence>
<dbReference type="EMBL" id="CAJVPK010000028">
    <property type="protein sequence ID" value="CAG8434875.1"/>
    <property type="molecule type" value="Genomic_DNA"/>
</dbReference>